<keyword evidence="2" id="KW-1185">Reference proteome</keyword>
<sequence length="149" mass="16992">MNMMTTIPANLTMSSREIAEKTRKRHDNVMRDVRAMLIALHGGGGLLSFEDTYTNPQNGQSYPIFNLPKRECLILVSGYSVELRAAIIDRWQELEAQQAPRIPTHVEALRLARRQPNSAAGCKLSDPPMIFSTIHQRHTYRHTAHDDRE</sequence>
<gene>
    <name evidence="1" type="ORF">SAMN05192565_10726</name>
</gene>
<reference evidence="2" key="1">
    <citation type="submission" date="2016-10" db="EMBL/GenBank/DDBJ databases">
        <authorList>
            <person name="Varghese N."/>
            <person name="Submissions S."/>
        </authorList>
    </citation>
    <scope>NUCLEOTIDE SEQUENCE [LARGE SCALE GENOMIC DNA]</scope>
    <source>
        <strain evidence="2">Gh-105</strain>
    </source>
</reference>
<dbReference type="Proteomes" id="UP000199229">
    <property type="component" value="Unassembled WGS sequence"/>
</dbReference>
<dbReference type="Pfam" id="PF09669">
    <property type="entry name" value="Phage_pRha"/>
    <property type="match status" value="1"/>
</dbReference>
<organism evidence="1 2">
    <name type="scientific">Methylobacterium gossipiicola</name>
    <dbReference type="NCBI Taxonomy" id="582675"/>
    <lineage>
        <taxon>Bacteria</taxon>
        <taxon>Pseudomonadati</taxon>
        <taxon>Pseudomonadota</taxon>
        <taxon>Alphaproteobacteria</taxon>
        <taxon>Hyphomicrobiales</taxon>
        <taxon>Methylobacteriaceae</taxon>
        <taxon>Methylobacterium</taxon>
    </lineage>
</organism>
<name>A0A1I2TEP0_9HYPH</name>
<evidence type="ECO:0000313" key="2">
    <source>
        <dbReference type="Proteomes" id="UP000199229"/>
    </source>
</evidence>
<dbReference type="EMBL" id="FOPM01000007">
    <property type="protein sequence ID" value="SFG63265.1"/>
    <property type="molecule type" value="Genomic_DNA"/>
</dbReference>
<accession>A0A1I2TEP0</accession>
<dbReference type="InterPro" id="IPR014054">
    <property type="entry name" value="Phage_regulatory_Rha"/>
</dbReference>
<dbReference type="STRING" id="582675.SAMN05192565_10726"/>
<protein>
    <submittedName>
        <fullName evidence="1">Phage regulatory protein, rha family</fullName>
    </submittedName>
</protein>
<dbReference type="AlphaFoldDB" id="A0A1I2TEP0"/>
<evidence type="ECO:0000313" key="1">
    <source>
        <dbReference type="EMBL" id="SFG63265.1"/>
    </source>
</evidence>
<proteinExistence type="predicted"/>